<dbReference type="SMART" id="SM00318">
    <property type="entry name" value="SNc"/>
    <property type="match status" value="1"/>
</dbReference>
<evidence type="ECO:0000256" key="1">
    <source>
        <dbReference type="SAM" id="SignalP"/>
    </source>
</evidence>
<protein>
    <submittedName>
        <fullName evidence="3">Thermonuclease family protein</fullName>
    </submittedName>
</protein>
<dbReference type="Gene3D" id="2.40.50.90">
    <property type="match status" value="1"/>
</dbReference>
<reference evidence="3 4" key="1">
    <citation type="submission" date="2019-09" db="EMBL/GenBank/DDBJ databases">
        <title>Parvibaculum sedimenti sp. nov., isolated from sediment.</title>
        <authorList>
            <person name="Wang Y."/>
        </authorList>
    </citation>
    <scope>NUCLEOTIDE SEQUENCE [LARGE SCALE GENOMIC DNA]</scope>
    <source>
        <strain evidence="3 4">HXT-9</strain>
    </source>
</reference>
<dbReference type="AlphaFoldDB" id="A0A6N6VGC1"/>
<evidence type="ECO:0000313" key="3">
    <source>
        <dbReference type="EMBL" id="KAB7738732.1"/>
    </source>
</evidence>
<feature type="signal peptide" evidence="1">
    <location>
        <begin position="1"/>
        <end position="19"/>
    </location>
</feature>
<keyword evidence="4" id="KW-1185">Reference proteome</keyword>
<gene>
    <name evidence="3" type="ORF">F2P47_15840</name>
</gene>
<organism evidence="3 4">
    <name type="scientific">Parvibaculum sedimenti</name>
    <dbReference type="NCBI Taxonomy" id="2608632"/>
    <lineage>
        <taxon>Bacteria</taxon>
        <taxon>Pseudomonadati</taxon>
        <taxon>Pseudomonadota</taxon>
        <taxon>Alphaproteobacteria</taxon>
        <taxon>Hyphomicrobiales</taxon>
        <taxon>Parvibaculaceae</taxon>
        <taxon>Parvibaculum</taxon>
    </lineage>
</organism>
<dbReference type="InterPro" id="IPR035437">
    <property type="entry name" value="SNase_OB-fold_sf"/>
</dbReference>
<accession>A0A6N6VGC1</accession>
<dbReference type="RefSeq" id="WP_152217357.1">
    <property type="nucleotide sequence ID" value="NZ_WESC01000017.1"/>
</dbReference>
<dbReference type="PROSITE" id="PS51257">
    <property type="entry name" value="PROKAR_LIPOPROTEIN"/>
    <property type="match status" value="1"/>
</dbReference>
<dbReference type="EMBL" id="WESC01000017">
    <property type="protein sequence ID" value="KAB7738732.1"/>
    <property type="molecule type" value="Genomic_DNA"/>
</dbReference>
<dbReference type="PROSITE" id="PS50830">
    <property type="entry name" value="TNASE_3"/>
    <property type="match status" value="1"/>
</dbReference>
<keyword evidence="1" id="KW-0732">Signal</keyword>
<evidence type="ECO:0000313" key="4">
    <source>
        <dbReference type="Proteomes" id="UP000468901"/>
    </source>
</evidence>
<proteinExistence type="predicted"/>
<feature type="chain" id="PRO_5026660269" evidence="1">
    <location>
        <begin position="20"/>
        <end position="281"/>
    </location>
</feature>
<evidence type="ECO:0000259" key="2">
    <source>
        <dbReference type="PROSITE" id="PS50830"/>
    </source>
</evidence>
<feature type="domain" description="TNase-like" evidence="2">
    <location>
        <begin position="40"/>
        <end position="156"/>
    </location>
</feature>
<name>A0A6N6VGC1_9HYPH</name>
<dbReference type="InterPro" id="IPR016071">
    <property type="entry name" value="Staphylococal_nuclease_OB-fold"/>
</dbReference>
<dbReference type="Proteomes" id="UP000468901">
    <property type="component" value="Unassembled WGS sequence"/>
</dbReference>
<dbReference type="SUPFAM" id="SSF50199">
    <property type="entry name" value="Staphylococcal nuclease"/>
    <property type="match status" value="1"/>
</dbReference>
<dbReference type="Pfam" id="PF00565">
    <property type="entry name" value="SNase"/>
    <property type="match status" value="1"/>
</dbReference>
<comment type="caution">
    <text evidence="3">The sequence shown here is derived from an EMBL/GenBank/DDBJ whole genome shotgun (WGS) entry which is preliminary data.</text>
</comment>
<sequence length="281" mass="30124">MRLSHIRLLTFLAASFACAFAGAGEACNLRPGEALLPREIVDGQSLILADGREAVLAGVEVPPPGEGRGQYAQEAQGLLADLLRDGARIAYDKTREDRYGRLQVFPLLGDGQTAQARLVAAGLARVMSTPDNRTCIGELLVLEAEARAARRGLWSDPFFAVVDAGDLAGLHRAEGRFVIVEGVVADAASVRGRLYVNFGADRRRDFTVTVAPAAAKLFKAGVWPSILGHPTTLVGRVTRVRGFLESFNGPEITVTHPEQIEFPEHGKEAANSGGRTRRSSD</sequence>